<dbReference type="EMBL" id="JACGWK010000372">
    <property type="protein sequence ID" value="KAL0300222.1"/>
    <property type="molecule type" value="Genomic_DNA"/>
</dbReference>
<dbReference type="AlphaFoldDB" id="A0AAW2K0S2"/>
<reference evidence="1" key="2">
    <citation type="journal article" date="2024" name="Plant">
        <title>Genomic evolution and insights into agronomic trait innovations of Sesamum species.</title>
        <authorList>
            <person name="Miao H."/>
            <person name="Wang L."/>
            <person name="Qu L."/>
            <person name="Liu H."/>
            <person name="Sun Y."/>
            <person name="Le M."/>
            <person name="Wang Q."/>
            <person name="Wei S."/>
            <person name="Zheng Y."/>
            <person name="Lin W."/>
            <person name="Duan Y."/>
            <person name="Cao H."/>
            <person name="Xiong S."/>
            <person name="Wang X."/>
            <person name="Wei L."/>
            <person name="Li C."/>
            <person name="Ma Q."/>
            <person name="Ju M."/>
            <person name="Zhao R."/>
            <person name="Li G."/>
            <person name="Mu C."/>
            <person name="Tian Q."/>
            <person name="Mei H."/>
            <person name="Zhang T."/>
            <person name="Gao T."/>
            <person name="Zhang H."/>
        </authorList>
    </citation>
    <scope>NUCLEOTIDE SEQUENCE</scope>
    <source>
        <strain evidence="1">G01</strain>
    </source>
</reference>
<protein>
    <submittedName>
        <fullName evidence="1">Uncharacterized protein</fullName>
    </submittedName>
</protein>
<name>A0AAW2K0S2_9LAMI</name>
<organism evidence="1">
    <name type="scientific">Sesamum angustifolium</name>
    <dbReference type="NCBI Taxonomy" id="2727405"/>
    <lineage>
        <taxon>Eukaryota</taxon>
        <taxon>Viridiplantae</taxon>
        <taxon>Streptophyta</taxon>
        <taxon>Embryophyta</taxon>
        <taxon>Tracheophyta</taxon>
        <taxon>Spermatophyta</taxon>
        <taxon>Magnoliopsida</taxon>
        <taxon>eudicotyledons</taxon>
        <taxon>Gunneridae</taxon>
        <taxon>Pentapetalae</taxon>
        <taxon>asterids</taxon>
        <taxon>lamiids</taxon>
        <taxon>Lamiales</taxon>
        <taxon>Pedaliaceae</taxon>
        <taxon>Sesamum</taxon>
    </lineage>
</organism>
<gene>
    <name evidence="1" type="ORF">Sangu_3133200</name>
</gene>
<evidence type="ECO:0000313" key="1">
    <source>
        <dbReference type="EMBL" id="KAL0300222.1"/>
    </source>
</evidence>
<comment type="caution">
    <text evidence="1">The sequence shown here is derived from an EMBL/GenBank/DDBJ whole genome shotgun (WGS) entry which is preliminary data.</text>
</comment>
<proteinExistence type="predicted"/>
<sequence length="54" mass="5964">MVAIERMLYPRTLLVTDDYQSECPPSVPHLCRGCYGLTDALGGRNAQGHQRSVS</sequence>
<accession>A0AAW2K0S2</accession>
<reference evidence="1" key="1">
    <citation type="submission" date="2020-06" db="EMBL/GenBank/DDBJ databases">
        <authorList>
            <person name="Li T."/>
            <person name="Hu X."/>
            <person name="Zhang T."/>
            <person name="Song X."/>
            <person name="Zhang H."/>
            <person name="Dai N."/>
            <person name="Sheng W."/>
            <person name="Hou X."/>
            <person name="Wei L."/>
        </authorList>
    </citation>
    <scope>NUCLEOTIDE SEQUENCE</scope>
    <source>
        <strain evidence="1">G01</strain>
        <tissue evidence="1">Leaf</tissue>
    </source>
</reference>